<dbReference type="Pfam" id="PF00563">
    <property type="entry name" value="EAL"/>
    <property type="match status" value="1"/>
</dbReference>
<name>A0A0U4P0Y9_9PSED</name>
<dbReference type="AlphaFoldDB" id="A0A0U4P0Y9"/>
<dbReference type="InterPro" id="IPR018842">
    <property type="entry name" value="YkuI_C"/>
</dbReference>
<dbReference type="OrthoDB" id="1673646at2"/>
<dbReference type="Pfam" id="PF10388">
    <property type="entry name" value="YkuI_C"/>
    <property type="match status" value="1"/>
</dbReference>
<evidence type="ECO:0000313" key="3">
    <source>
        <dbReference type="Proteomes" id="UP000064137"/>
    </source>
</evidence>
<dbReference type="Gene3D" id="3.30.450.20">
    <property type="entry name" value="PAS domain"/>
    <property type="match status" value="1"/>
</dbReference>
<dbReference type="RefSeq" id="WP_059314305.1">
    <property type="nucleotide sequence ID" value="NZ_CP013987.1"/>
</dbReference>
<dbReference type="InterPro" id="IPR001633">
    <property type="entry name" value="EAL_dom"/>
</dbReference>
<proteinExistence type="predicted"/>
<gene>
    <name evidence="2" type="ORF">APT59_07655</name>
</gene>
<dbReference type="CDD" id="cd01948">
    <property type="entry name" value="EAL"/>
    <property type="match status" value="1"/>
</dbReference>
<sequence>MPSAQPSAFFQPFIDTATGRIAGVEALGRLRQADGSHTSVGPLFADPHTPTADLLHLDRTLREDALQRFASAPEDWFLSLNLSPRWISQLESGADLPSLVQLERSGVAPSRVVYEITEAAGDLPRLTEAVARYRERGIRIAIDDFGSGYSQLDRVLDLQPDILKLDMRLFQAAARGGTRGDAVKALAQMAEKTGCWLIAEGVETETELDFALECGSRYVQGFLFAQATYELSASDRYQERFAALRSRFVDGKLAQQTQLLALRQRLADFVTRLKPWAEHGGPLSALPDPHAFPGLLRIYQCDRAGTQITPNLEWNGMFWRENRRYLNHNWSWRPYFYALLAEGWNERRLALSTVYRDATTNQYCLTASQFLESGQRLLLIDLDASQLPGFAN</sequence>
<dbReference type="PANTHER" id="PTHR33121">
    <property type="entry name" value="CYCLIC DI-GMP PHOSPHODIESTERASE PDEF"/>
    <property type="match status" value="1"/>
</dbReference>
<feature type="domain" description="EAL" evidence="1">
    <location>
        <begin position="1"/>
        <end position="241"/>
    </location>
</feature>
<organism evidence="2 3">
    <name type="scientific">Pseudomonas oryzihabitans</name>
    <dbReference type="NCBI Taxonomy" id="47885"/>
    <lineage>
        <taxon>Bacteria</taxon>
        <taxon>Pseudomonadati</taxon>
        <taxon>Pseudomonadota</taxon>
        <taxon>Gammaproteobacteria</taxon>
        <taxon>Pseudomonadales</taxon>
        <taxon>Pseudomonadaceae</taxon>
        <taxon>Pseudomonas</taxon>
    </lineage>
</organism>
<accession>A0A0U4P0Y9</accession>
<dbReference type="Proteomes" id="UP000064137">
    <property type="component" value="Chromosome"/>
</dbReference>
<dbReference type="SMART" id="SM00052">
    <property type="entry name" value="EAL"/>
    <property type="match status" value="1"/>
</dbReference>
<dbReference type="EMBL" id="CP013987">
    <property type="protein sequence ID" value="ALZ84094.1"/>
    <property type="molecule type" value="Genomic_DNA"/>
</dbReference>
<evidence type="ECO:0000259" key="1">
    <source>
        <dbReference type="PROSITE" id="PS50883"/>
    </source>
</evidence>
<dbReference type="PROSITE" id="PS50883">
    <property type="entry name" value="EAL"/>
    <property type="match status" value="1"/>
</dbReference>
<dbReference type="InterPro" id="IPR050706">
    <property type="entry name" value="Cyclic-di-GMP_PDE-like"/>
</dbReference>
<dbReference type="SUPFAM" id="SSF103190">
    <property type="entry name" value="Sensory domain-like"/>
    <property type="match status" value="1"/>
</dbReference>
<dbReference type="InterPro" id="IPR029151">
    <property type="entry name" value="Sensor-like_sf"/>
</dbReference>
<dbReference type="GO" id="GO:0071111">
    <property type="term" value="F:cyclic-guanylate-specific phosphodiesterase activity"/>
    <property type="evidence" value="ECO:0007669"/>
    <property type="project" value="InterPro"/>
</dbReference>
<reference evidence="2 3" key="1">
    <citation type="submission" date="2016-01" db="EMBL/GenBank/DDBJ databases">
        <title>Annotation of Pseudomonas oryzihabitans USDA-ARS-USMARC-56511.</title>
        <authorList>
            <person name="Harhay G.P."/>
            <person name="Harhay D.M."/>
            <person name="Smith T.P.L."/>
            <person name="Bono J.L."/>
            <person name="Heaton M.P."/>
            <person name="Clawson M.L."/>
            <person name="Chitko-Mckown C.G."/>
            <person name="Capik S.F."/>
            <person name="DeDonder K.D."/>
            <person name="Apley M.D."/>
            <person name="Lubbers B.V."/>
            <person name="White B.J."/>
            <person name="Larson R.L."/>
        </authorList>
    </citation>
    <scope>NUCLEOTIDE SEQUENCE [LARGE SCALE GENOMIC DNA]</scope>
    <source>
        <strain evidence="2 3">USDA-ARS-USMARC-56511</strain>
    </source>
</reference>
<dbReference type="KEGG" id="por:APT59_07655"/>
<dbReference type="PANTHER" id="PTHR33121:SF82">
    <property type="entry name" value="SIGNAL TRANSDUCTION PROTEIN CONTAINING A EAL DOMAIN"/>
    <property type="match status" value="1"/>
</dbReference>
<evidence type="ECO:0000313" key="2">
    <source>
        <dbReference type="EMBL" id="ALZ84094.1"/>
    </source>
</evidence>
<dbReference type="Gene3D" id="3.20.20.450">
    <property type="entry name" value="EAL domain"/>
    <property type="match status" value="1"/>
</dbReference>
<dbReference type="SUPFAM" id="SSF141868">
    <property type="entry name" value="EAL domain-like"/>
    <property type="match status" value="1"/>
</dbReference>
<protein>
    <submittedName>
        <fullName evidence="2">Diguanylate phosphodiesterase</fullName>
    </submittedName>
</protein>
<dbReference type="InterPro" id="IPR035919">
    <property type="entry name" value="EAL_sf"/>
</dbReference>